<dbReference type="STRING" id="154981.AKJ29_18155"/>
<protein>
    <recommendedName>
        <fullName evidence="4">Manganese transporter</fullName>
    </recommendedName>
</protein>
<comment type="caution">
    <text evidence="2">The sequence shown here is derived from an EMBL/GenBank/DDBJ whole genome shotgun (WGS) entry which is preliminary data.</text>
</comment>
<keyword evidence="3" id="KW-1185">Reference proteome</keyword>
<feature type="transmembrane region" description="Helical" evidence="1">
    <location>
        <begin position="138"/>
        <end position="157"/>
    </location>
</feature>
<feature type="transmembrane region" description="Helical" evidence="1">
    <location>
        <begin position="84"/>
        <end position="106"/>
    </location>
</feature>
<dbReference type="RefSeq" id="WP_055188859.1">
    <property type="nucleotide sequence ID" value="NZ_FPBS01000001.1"/>
</dbReference>
<feature type="transmembrane region" description="Helical" evidence="1">
    <location>
        <begin position="255"/>
        <end position="274"/>
    </location>
</feature>
<keyword evidence="1" id="KW-1133">Transmembrane helix</keyword>
<keyword evidence="1" id="KW-0812">Transmembrane</keyword>
<organism evidence="2 3">
    <name type="scientific">Aliiroseovarius crassostreae</name>
    <dbReference type="NCBI Taxonomy" id="154981"/>
    <lineage>
        <taxon>Bacteria</taxon>
        <taxon>Pseudomonadati</taxon>
        <taxon>Pseudomonadota</taxon>
        <taxon>Alphaproteobacteria</taxon>
        <taxon>Rhodobacterales</taxon>
        <taxon>Paracoccaceae</taxon>
        <taxon>Aliiroseovarius</taxon>
    </lineage>
</organism>
<dbReference type="Pfam" id="PF11449">
    <property type="entry name" value="ArsP_2"/>
    <property type="match status" value="1"/>
</dbReference>
<dbReference type="AlphaFoldDB" id="A0A0P7JSZ1"/>
<accession>A0A0P7JSZ1</accession>
<reference evidence="2 3" key="1">
    <citation type="submission" date="2015-09" db="EMBL/GenBank/DDBJ databases">
        <title>Draft genome sequence of Aliiroseovarius crassostreae CV919-312TSm, the causative agent of Roseovarius Oyster Disease (formerly Juvenile Oyster Disease).</title>
        <authorList>
            <person name="Kessner L."/>
            <person name="Spinard E."/>
            <person name="Nelson D."/>
        </authorList>
    </citation>
    <scope>NUCLEOTIDE SEQUENCE [LARGE SCALE GENOMIC DNA]</scope>
    <source>
        <strain evidence="2 3">CV919-312</strain>
    </source>
</reference>
<name>A0A0P7JSZ1_9RHOB</name>
<feature type="transmembrane region" description="Helical" evidence="1">
    <location>
        <begin position="187"/>
        <end position="207"/>
    </location>
</feature>
<dbReference type="OrthoDB" id="3776971at2"/>
<keyword evidence="1" id="KW-0472">Membrane</keyword>
<dbReference type="Proteomes" id="UP000050471">
    <property type="component" value="Unassembled WGS sequence"/>
</dbReference>
<evidence type="ECO:0000256" key="1">
    <source>
        <dbReference type="SAM" id="Phobius"/>
    </source>
</evidence>
<feature type="transmembrane region" description="Helical" evidence="1">
    <location>
        <begin position="20"/>
        <end position="39"/>
    </location>
</feature>
<evidence type="ECO:0000313" key="3">
    <source>
        <dbReference type="Proteomes" id="UP000050471"/>
    </source>
</evidence>
<dbReference type="InterPro" id="IPR021552">
    <property type="entry name" value="ArsP_2"/>
</dbReference>
<dbReference type="EMBL" id="LKBA01000004">
    <property type="protein sequence ID" value="KPN64526.1"/>
    <property type="molecule type" value="Genomic_DNA"/>
</dbReference>
<feature type="transmembrane region" description="Helical" evidence="1">
    <location>
        <begin position="280"/>
        <end position="301"/>
    </location>
</feature>
<sequence length="374" mass="39182">MAATTTLTAPFGELRPKRLFVLVVLLVLAIAPGELGELTRSLMTDAYVQVSVFVATTLLLFYGAERLFRFNIGDALSNARAAQVPLAALLGATPGCGGAVVVVAAYSSGHVGFGAVVATLTATMGDAAFLLLATRPDAALVVLPLSFVVGILSGWIVDRFNKIEFRSPGTGSCELAPRIGKTRPQDMAYLVIAAPGLIVGVGQLMQVEVTHPLGIPVLWIAMAGTFLGLFIWATSSLQAMTNAKDNPITRMAEETSFISVWVIGAYLAYDYLALYTGVDVAVMFETVAPLLPLMAIVIGFVPGCGPQVLVTTLYLNGAVPFAALMGNAISNDGDALFPAIALNPKAAVIATLYSAVPALILAYAFYFLAPGFMN</sequence>
<evidence type="ECO:0000313" key="2">
    <source>
        <dbReference type="EMBL" id="KPN64526.1"/>
    </source>
</evidence>
<evidence type="ECO:0008006" key="4">
    <source>
        <dbReference type="Google" id="ProtNLM"/>
    </source>
</evidence>
<feature type="transmembrane region" description="Helical" evidence="1">
    <location>
        <begin position="46"/>
        <end position="64"/>
    </location>
</feature>
<gene>
    <name evidence="2" type="ORF">AKJ29_18155</name>
</gene>
<dbReference type="NCBIfam" id="NF037962">
    <property type="entry name" value="arsenic_eff"/>
    <property type="match status" value="1"/>
</dbReference>
<proteinExistence type="predicted"/>
<feature type="transmembrane region" description="Helical" evidence="1">
    <location>
        <begin position="308"/>
        <end position="326"/>
    </location>
</feature>
<feature type="transmembrane region" description="Helical" evidence="1">
    <location>
        <begin position="346"/>
        <end position="369"/>
    </location>
</feature>
<feature type="transmembrane region" description="Helical" evidence="1">
    <location>
        <begin position="213"/>
        <end position="234"/>
    </location>
</feature>